<accession>A0A809ZVW2</accession>
<gene>
    <name evidence="1" type="ORF">XF5B_39070</name>
</gene>
<dbReference type="RefSeq" id="WP_183117509.1">
    <property type="nucleotide sequence ID" value="NZ_AP022638.1"/>
</dbReference>
<organism evidence="1">
    <name type="scientific">Bradyrhizobium diazoefficiens</name>
    <dbReference type="NCBI Taxonomy" id="1355477"/>
    <lineage>
        <taxon>Bacteria</taxon>
        <taxon>Pseudomonadati</taxon>
        <taxon>Pseudomonadota</taxon>
        <taxon>Alphaproteobacteria</taxon>
        <taxon>Hyphomicrobiales</taxon>
        <taxon>Nitrobacteraceae</taxon>
        <taxon>Bradyrhizobium</taxon>
    </lineage>
</organism>
<evidence type="ECO:0000313" key="1">
    <source>
        <dbReference type="EMBL" id="BCE56395.1"/>
    </source>
</evidence>
<protein>
    <submittedName>
        <fullName evidence="1">Uncharacterized protein</fullName>
    </submittedName>
</protein>
<proteinExistence type="predicted"/>
<dbReference type="EMBL" id="AP023095">
    <property type="protein sequence ID" value="BCE56395.1"/>
    <property type="molecule type" value="Genomic_DNA"/>
</dbReference>
<sequence length="239" mass="24973">MDRSISTSPQRLRNLLRGGAVHPNTRAYLMEDAFTSLGMRVKEVNVQMNPANGTAVFNVTGWHADGTPFAFRSQPFHGDPVARAKLAAEHLVDAHTGQPSTTTERTAAMDIAQTDTSTTAQAADQAAAPAATTTIPPAVTLIQAAPAAALATPVAEPAQPSGAAVAAVDTHAPAQPGDLKSAISRMRAHRAELTKEVLDMESKLTTAMQGAKDYIAGEKAVVQEFLNEVNQLTNGGPTS</sequence>
<reference evidence="1" key="1">
    <citation type="submission" date="2020-05" db="EMBL/GenBank/DDBJ databases">
        <title>Complete genome sequence of Bradyrhizobium diazoefficiens XF5 isolated from soybean nodule.</title>
        <authorList>
            <person name="Noda R."/>
            <person name="Kakizaki K."/>
            <person name="Minamisawa K."/>
        </authorList>
    </citation>
    <scope>NUCLEOTIDE SEQUENCE</scope>
    <source>
        <strain evidence="1">XF5</strain>
    </source>
</reference>
<name>A0A809ZVW2_9BRAD</name>
<dbReference type="AlphaFoldDB" id="A0A809ZVW2"/>